<dbReference type="AlphaFoldDB" id="A0A1F5L3J2"/>
<evidence type="ECO:0000313" key="3">
    <source>
        <dbReference type="Proteomes" id="UP000177622"/>
    </source>
</evidence>
<proteinExistence type="predicted"/>
<feature type="region of interest" description="Disordered" evidence="1">
    <location>
        <begin position="66"/>
        <end position="88"/>
    </location>
</feature>
<comment type="caution">
    <text evidence="2">The sequence shown here is derived from an EMBL/GenBank/DDBJ whole genome shotgun (WGS) entry which is preliminary data.</text>
</comment>
<reference evidence="2 3" key="1">
    <citation type="journal article" date="2016" name="Sci. Rep.">
        <title>Penicillium arizonense, a new, genome sequenced fungal species, reveals a high chemical diversity in secreted metabolites.</title>
        <authorList>
            <person name="Grijseels S."/>
            <person name="Nielsen J.C."/>
            <person name="Randelovic M."/>
            <person name="Nielsen J."/>
            <person name="Nielsen K.F."/>
            <person name="Workman M."/>
            <person name="Frisvad J.C."/>
        </authorList>
    </citation>
    <scope>NUCLEOTIDE SEQUENCE [LARGE SCALE GENOMIC DNA]</scope>
    <source>
        <strain evidence="2 3">CBS 141311</strain>
    </source>
</reference>
<dbReference type="Proteomes" id="UP000177622">
    <property type="component" value="Unassembled WGS sequence"/>
</dbReference>
<dbReference type="GeneID" id="34581943"/>
<keyword evidence="3" id="KW-1185">Reference proteome</keyword>
<gene>
    <name evidence="2" type="ORF">PENARI_c043G07096</name>
</gene>
<dbReference type="RefSeq" id="XP_022482950.1">
    <property type="nucleotide sequence ID" value="XM_022637209.1"/>
</dbReference>
<organism evidence="2 3">
    <name type="scientific">Penicillium arizonense</name>
    <dbReference type="NCBI Taxonomy" id="1835702"/>
    <lineage>
        <taxon>Eukaryota</taxon>
        <taxon>Fungi</taxon>
        <taxon>Dikarya</taxon>
        <taxon>Ascomycota</taxon>
        <taxon>Pezizomycotina</taxon>
        <taxon>Eurotiomycetes</taxon>
        <taxon>Eurotiomycetidae</taxon>
        <taxon>Eurotiales</taxon>
        <taxon>Aspergillaceae</taxon>
        <taxon>Penicillium</taxon>
    </lineage>
</organism>
<name>A0A1F5L3J2_PENAI</name>
<accession>A0A1F5L3J2</accession>
<protein>
    <submittedName>
        <fullName evidence="2">Uncharacterized protein</fullName>
    </submittedName>
</protein>
<evidence type="ECO:0000256" key="1">
    <source>
        <dbReference type="SAM" id="MobiDB-lite"/>
    </source>
</evidence>
<evidence type="ECO:0000313" key="2">
    <source>
        <dbReference type="EMBL" id="OGE47491.1"/>
    </source>
</evidence>
<sequence>MALVVLLQTSNPPSRMQLRMIRLAMTGHLTFSLQADSTNNLAVYENTALARRNIGSSRCLQIFRLERRQTPSEDNGGHPLDARDPSRN</sequence>
<dbReference type="EMBL" id="LXJU01000043">
    <property type="protein sequence ID" value="OGE47491.1"/>
    <property type="molecule type" value="Genomic_DNA"/>
</dbReference>